<evidence type="ECO:0000313" key="2">
    <source>
        <dbReference type="EMBL" id="RJF75042.1"/>
    </source>
</evidence>
<feature type="transmembrane region" description="Helical" evidence="1">
    <location>
        <begin position="214"/>
        <end position="235"/>
    </location>
</feature>
<feature type="transmembrane region" description="Helical" evidence="1">
    <location>
        <begin position="126"/>
        <end position="143"/>
    </location>
</feature>
<proteinExistence type="predicted"/>
<comment type="caution">
    <text evidence="2">The sequence shown here is derived from an EMBL/GenBank/DDBJ whole genome shotgun (WGS) entry which is preliminary data.</text>
</comment>
<evidence type="ECO:0000313" key="3">
    <source>
        <dbReference type="Proteomes" id="UP000285523"/>
    </source>
</evidence>
<keyword evidence="1" id="KW-0472">Membrane</keyword>
<feature type="transmembrane region" description="Helical" evidence="1">
    <location>
        <begin position="310"/>
        <end position="328"/>
    </location>
</feature>
<evidence type="ECO:0008006" key="4">
    <source>
        <dbReference type="Google" id="ProtNLM"/>
    </source>
</evidence>
<sequence>MTILTAETTSLAGTRRSLLPLWVGLVVYAVLISVGDRLLNDPDTLWQITIGQWIIDHRAVPHVDLYSFTMAGQPWISTQWLAQVLLAISYTLGGWAGPVVIAAGSLGLTLALLARALGCTLRDSTTLVFVIAALILMAPHMVARPHVMAMPVMVAWVAALMQAADRRAAPSLWLLPLMALWANLHGGFVLGLALIAPIGLDAALGAPQRRWSLLLRWSGFGVLALLASCANPYGWDAILASRRILDLGAALRTIGEWAPTDFSRIGPLEITLLVGLGLALWRGVTLPPLRILMLLGLLHMALSANRNLEVLALLTPLIIAAPLARQIGGAETGEGSATQPAGGAIAAALSLAIGGTLAFVTLHAFAPPQTHTPAAAVATLKRLGVQRVFNDYDFGGYLIASGVAPFIDGRTELYGERFVVEQYAAVRLRPPAKLFELLDRYRIDATLLGTADPATKLLDQVDGWQKVFSDEIATIHLRRPGAVHSIEPKIDPTR</sequence>
<organism evidence="2 3">
    <name type="scientific">Rhodopseudomonas palustris</name>
    <dbReference type="NCBI Taxonomy" id="1076"/>
    <lineage>
        <taxon>Bacteria</taxon>
        <taxon>Pseudomonadati</taxon>
        <taxon>Pseudomonadota</taxon>
        <taxon>Alphaproteobacteria</taxon>
        <taxon>Hyphomicrobiales</taxon>
        <taxon>Nitrobacteraceae</taxon>
        <taxon>Rhodopseudomonas</taxon>
    </lineage>
</organism>
<feature type="transmembrane region" description="Helical" evidence="1">
    <location>
        <begin position="95"/>
        <end position="114"/>
    </location>
</feature>
<gene>
    <name evidence="2" type="ORF">D4Q52_10335</name>
</gene>
<keyword evidence="1" id="KW-1133">Transmembrane helix</keyword>
<evidence type="ECO:0000256" key="1">
    <source>
        <dbReference type="SAM" id="Phobius"/>
    </source>
</evidence>
<feature type="transmembrane region" description="Helical" evidence="1">
    <location>
        <begin position="18"/>
        <end position="35"/>
    </location>
</feature>
<name>A0A418VFY6_RHOPL</name>
<feature type="transmembrane region" description="Helical" evidence="1">
    <location>
        <begin position="270"/>
        <end position="298"/>
    </location>
</feature>
<feature type="transmembrane region" description="Helical" evidence="1">
    <location>
        <begin position="180"/>
        <end position="202"/>
    </location>
</feature>
<keyword evidence="1" id="KW-0812">Transmembrane</keyword>
<dbReference type="RefSeq" id="WP_119856475.1">
    <property type="nucleotide sequence ID" value="NZ_QYYD01000009.1"/>
</dbReference>
<accession>A0A418VFY6</accession>
<dbReference type="Proteomes" id="UP000285523">
    <property type="component" value="Unassembled WGS sequence"/>
</dbReference>
<dbReference type="EMBL" id="QYYD01000009">
    <property type="protein sequence ID" value="RJF75042.1"/>
    <property type="molecule type" value="Genomic_DNA"/>
</dbReference>
<dbReference type="OrthoDB" id="9786218at2"/>
<protein>
    <recommendedName>
        <fullName evidence="4">Glycosyltransferase RgtA/B/C/D-like domain-containing protein</fullName>
    </recommendedName>
</protein>
<reference evidence="2 3" key="1">
    <citation type="submission" date="2018-09" db="EMBL/GenBank/DDBJ databases">
        <title>Draft genome sequence of Rhodopseudomonas palustris 2.1.18.</title>
        <authorList>
            <person name="Robertson S.L."/>
            <person name="Meyer T.E."/>
            <person name="Kyndt J.A."/>
        </authorList>
    </citation>
    <scope>NUCLEOTIDE SEQUENCE [LARGE SCALE GENOMIC DNA]</scope>
    <source>
        <strain evidence="2 3">2.1.18</strain>
    </source>
</reference>
<dbReference type="AlphaFoldDB" id="A0A418VFY6"/>
<feature type="transmembrane region" description="Helical" evidence="1">
    <location>
        <begin position="340"/>
        <end position="362"/>
    </location>
</feature>